<feature type="domain" description="Gamma-glutamylcyclotransferase AIG2-like" evidence="7">
    <location>
        <begin position="34"/>
        <end position="146"/>
    </location>
</feature>
<dbReference type="PANTHER" id="PTHR12510:SF4">
    <property type="entry name" value="GAMMA-GLUTAMYLAMINECYCLOTRANSFERASE"/>
    <property type="match status" value="1"/>
</dbReference>
<dbReference type="KEGG" id="ola:101169771"/>
<feature type="active site" description="Proton acceptor" evidence="5">
    <location>
        <position position="112"/>
    </location>
</feature>
<reference evidence="8" key="2">
    <citation type="submission" date="2025-08" db="UniProtKB">
        <authorList>
            <consortium name="Ensembl"/>
        </authorList>
    </citation>
    <scope>IDENTIFICATION</scope>
    <source>
        <strain evidence="8">Hd-rR</strain>
    </source>
</reference>
<dbReference type="GO" id="GO:0005829">
    <property type="term" value="C:cytosol"/>
    <property type="evidence" value="ECO:0000318"/>
    <property type="project" value="GO_Central"/>
</dbReference>
<dbReference type="InterPro" id="IPR039126">
    <property type="entry name" value="GGACT"/>
</dbReference>
<dbReference type="GeneID" id="101169771"/>
<reference evidence="8" key="3">
    <citation type="submission" date="2025-09" db="UniProtKB">
        <authorList>
            <consortium name="Ensembl"/>
        </authorList>
    </citation>
    <scope>IDENTIFICATION</scope>
    <source>
        <strain evidence="8">Hd-rR</strain>
    </source>
</reference>
<dbReference type="FunCoup" id="A0A3B3IEQ8">
    <property type="interactions" value="236"/>
</dbReference>
<evidence type="ECO:0000256" key="6">
    <source>
        <dbReference type="RuleBase" id="RU367036"/>
    </source>
</evidence>
<dbReference type="SUPFAM" id="SSF110857">
    <property type="entry name" value="Gamma-glutamyl cyclotransferase-like"/>
    <property type="match status" value="1"/>
</dbReference>
<dbReference type="Pfam" id="PF06094">
    <property type="entry name" value="GGACT"/>
    <property type="match status" value="1"/>
</dbReference>
<evidence type="ECO:0000256" key="5">
    <source>
        <dbReference type="PIRSR" id="PIRSR639126-1"/>
    </source>
</evidence>
<name>A0A3B3IEQ8_ORYLA</name>
<dbReference type="Proteomes" id="UP000001038">
    <property type="component" value="Chromosome 2"/>
</dbReference>
<proteinExistence type="inferred from homology"/>
<organism evidence="8 9">
    <name type="scientific">Oryzias latipes</name>
    <name type="common">Japanese rice fish</name>
    <name type="synonym">Japanese killifish</name>
    <dbReference type="NCBI Taxonomy" id="8090"/>
    <lineage>
        <taxon>Eukaryota</taxon>
        <taxon>Metazoa</taxon>
        <taxon>Chordata</taxon>
        <taxon>Craniata</taxon>
        <taxon>Vertebrata</taxon>
        <taxon>Euteleostomi</taxon>
        <taxon>Actinopterygii</taxon>
        <taxon>Neopterygii</taxon>
        <taxon>Teleostei</taxon>
        <taxon>Neoteleostei</taxon>
        <taxon>Acanthomorphata</taxon>
        <taxon>Ovalentaria</taxon>
        <taxon>Atherinomorphae</taxon>
        <taxon>Beloniformes</taxon>
        <taxon>Adrianichthyidae</taxon>
        <taxon>Oryziinae</taxon>
        <taxon>Oryzias</taxon>
    </lineage>
</organism>
<evidence type="ECO:0000313" key="8">
    <source>
        <dbReference type="Ensembl" id="ENSORLP00000042222.1"/>
    </source>
</evidence>
<dbReference type="InterPro" id="IPR013024">
    <property type="entry name" value="GGCT-like"/>
</dbReference>
<comment type="catalytic activity">
    <reaction evidence="1 6">
        <text>epsilon-(gamma-L-glutamyl)-L-lysine = 5-oxo-L-proline + L-lysine</text>
        <dbReference type="Rhea" id="RHEA:16961"/>
        <dbReference type="ChEBI" id="CHEBI:32551"/>
        <dbReference type="ChEBI" id="CHEBI:58402"/>
        <dbReference type="ChEBI" id="CHEBI:133752"/>
        <dbReference type="EC" id="4.3.2.8"/>
    </reaction>
</comment>
<dbReference type="FunFam" id="3.10.490.10:FF:000008">
    <property type="entry name" value="Gamma-glutamylaminecyclotransferase A"/>
    <property type="match status" value="1"/>
</dbReference>
<dbReference type="InterPro" id="IPR009288">
    <property type="entry name" value="AIG2-like_dom"/>
</dbReference>
<dbReference type="STRING" id="8090.ENSORLP00000042222"/>
<keyword evidence="3 6" id="KW-0456">Lyase</keyword>
<protein>
    <recommendedName>
        <fullName evidence="6">Gamma-glutamylaminecyclotransferase</fullName>
        <ecNumber evidence="6">4.3.2.8</ecNumber>
    </recommendedName>
</protein>
<evidence type="ECO:0000256" key="3">
    <source>
        <dbReference type="ARBA" id="ARBA00023239"/>
    </source>
</evidence>
<evidence type="ECO:0000259" key="7">
    <source>
        <dbReference type="Pfam" id="PF06094"/>
    </source>
</evidence>
<dbReference type="CDD" id="cd06661">
    <property type="entry name" value="GGCT_like"/>
    <property type="match status" value="1"/>
</dbReference>
<dbReference type="PANTHER" id="PTHR12510">
    <property type="entry name" value="TROPONIN C-AKIN-1 PROTEIN"/>
    <property type="match status" value="1"/>
</dbReference>
<comment type="similarity">
    <text evidence="2 6">Belongs to the gamma-glutamylcyclotransferase family.</text>
</comment>
<dbReference type="Bgee" id="ENSORLG00000026452">
    <property type="expression patterns" value="Expressed in intestine and 14 other cell types or tissues"/>
</dbReference>
<dbReference type="EC" id="4.3.2.8" evidence="6"/>
<keyword evidence="9" id="KW-1185">Reference proteome</keyword>
<evidence type="ECO:0000256" key="2">
    <source>
        <dbReference type="ARBA" id="ARBA00008861"/>
    </source>
</evidence>
<dbReference type="RefSeq" id="XP_011483982.1">
    <property type="nucleotide sequence ID" value="XM_011485680.2"/>
</dbReference>
<dbReference type="InParanoid" id="A0A3B3IEQ8"/>
<reference evidence="8 9" key="1">
    <citation type="journal article" date="2007" name="Nature">
        <title>The medaka draft genome and insights into vertebrate genome evolution.</title>
        <authorList>
            <person name="Kasahara M."/>
            <person name="Naruse K."/>
            <person name="Sasaki S."/>
            <person name="Nakatani Y."/>
            <person name="Qu W."/>
            <person name="Ahsan B."/>
            <person name="Yamada T."/>
            <person name="Nagayasu Y."/>
            <person name="Doi K."/>
            <person name="Kasai Y."/>
            <person name="Jindo T."/>
            <person name="Kobayashi D."/>
            <person name="Shimada A."/>
            <person name="Toyoda A."/>
            <person name="Kuroki Y."/>
            <person name="Fujiyama A."/>
            <person name="Sasaki T."/>
            <person name="Shimizu A."/>
            <person name="Asakawa S."/>
            <person name="Shimizu N."/>
            <person name="Hashimoto S."/>
            <person name="Yang J."/>
            <person name="Lee Y."/>
            <person name="Matsushima K."/>
            <person name="Sugano S."/>
            <person name="Sakaizumi M."/>
            <person name="Narita T."/>
            <person name="Ohishi K."/>
            <person name="Haga S."/>
            <person name="Ohta F."/>
            <person name="Nomoto H."/>
            <person name="Nogata K."/>
            <person name="Morishita T."/>
            <person name="Endo T."/>
            <person name="Shin-I T."/>
            <person name="Takeda H."/>
            <person name="Morishita S."/>
            <person name="Kohara Y."/>
        </authorList>
    </citation>
    <scope>NUCLEOTIDE SEQUENCE [LARGE SCALE GENOMIC DNA]</scope>
    <source>
        <strain evidence="8 9">Hd-rR</strain>
    </source>
</reference>
<dbReference type="GeneTree" id="ENSGT00390000010543"/>
<comment type="function">
    <text evidence="4">May contribute to degradation of proteins cross-linked by transglutaminases by degrading the cross-link between a lysine and a glutamic acid residue. Catalyzes the formation of 5-oxo-L-proline from L-gamma-glutamyl-L-epsilon-lysine.</text>
</comment>
<dbReference type="GO" id="GO:0061929">
    <property type="term" value="F:gamma-glutamylaminecyclotransferase activity"/>
    <property type="evidence" value="ECO:0007669"/>
    <property type="project" value="UniProtKB-UniRule"/>
</dbReference>
<dbReference type="GO" id="GO:0042219">
    <property type="term" value="P:modified amino acid catabolic process"/>
    <property type="evidence" value="ECO:0007669"/>
    <property type="project" value="UniProtKB-UniRule"/>
</dbReference>
<evidence type="ECO:0000256" key="1">
    <source>
        <dbReference type="ARBA" id="ARBA00001684"/>
    </source>
</evidence>
<dbReference type="AlphaFoldDB" id="A0A3B3IEQ8"/>
<evidence type="ECO:0000256" key="4">
    <source>
        <dbReference type="ARBA" id="ARBA00057733"/>
    </source>
</evidence>
<dbReference type="InterPro" id="IPR036568">
    <property type="entry name" value="GGCT-like_sf"/>
</dbReference>
<dbReference type="Gene3D" id="3.10.490.10">
    <property type="entry name" value="Gamma-glutamyl cyclotransferase-like"/>
    <property type="match status" value="1"/>
</dbReference>
<evidence type="ECO:0000313" key="9">
    <source>
        <dbReference type="Proteomes" id="UP000001038"/>
    </source>
</evidence>
<dbReference type="CTD" id="87769"/>
<dbReference type="OrthoDB" id="113620at2759"/>
<dbReference type="Ensembl" id="ENSORLT00000034193.1">
    <property type="protein sequence ID" value="ENSORLP00000042222.1"/>
    <property type="gene ID" value="ENSORLG00000026452.1"/>
</dbReference>
<sequence>MCKQSFPSAVIKPQKPRTALSNFFKVSLPLMPRVFVYGTLKRGQPNHYRMLDATNGKAEFLATALTTQRYPLVIATEYNIPFLLNLPGQGQRVRGEIYEVDERMLAFLDAFESVPSMYQRTVVDLEVEDGGAELPPGSITQVFVYSTTSYQPDWPSGRSFQSYDTHSDHGLPYVYREARD</sequence>
<gene>
    <name evidence="8" type="primary">GGACT</name>
    <name evidence="8" type="synonym">ggact</name>
</gene>
<accession>A0A3B3IEQ8</accession>